<comment type="caution">
    <text evidence="1">The sequence shown here is derived from an EMBL/GenBank/DDBJ whole genome shotgun (WGS) entry which is preliminary data.</text>
</comment>
<dbReference type="Proteomes" id="UP000324222">
    <property type="component" value="Unassembled WGS sequence"/>
</dbReference>
<proteinExistence type="predicted"/>
<protein>
    <submittedName>
        <fullName evidence="1">Uncharacterized protein</fullName>
    </submittedName>
</protein>
<dbReference type="EMBL" id="VSRR010085287">
    <property type="protein sequence ID" value="MPC90702.1"/>
    <property type="molecule type" value="Genomic_DNA"/>
</dbReference>
<gene>
    <name evidence="1" type="ORF">E2C01_085699</name>
</gene>
<accession>A0A5B7J3G3</accession>
<evidence type="ECO:0000313" key="1">
    <source>
        <dbReference type="EMBL" id="MPC90702.1"/>
    </source>
</evidence>
<name>A0A5B7J3G3_PORTR</name>
<dbReference type="AlphaFoldDB" id="A0A5B7J3G3"/>
<sequence length="118" mass="13180">MRLEAMMDRYRGEASQEMVMELDIISRRGGGVGGRDFNRLLIAKLKGGLRQAARPPYQMIQGVLNSVMTKVPLSKQVALGYLRYLSAGPAALHWTTDGFTASRDEPRQGASWLHLYIN</sequence>
<reference evidence="1 2" key="1">
    <citation type="submission" date="2019-05" db="EMBL/GenBank/DDBJ databases">
        <title>Another draft genome of Portunus trituberculatus and its Hox gene families provides insights of decapod evolution.</title>
        <authorList>
            <person name="Jeong J.-H."/>
            <person name="Song I."/>
            <person name="Kim S."/>
            <person name="Choi T."/>
            <person name="Kim D."/>
            <person name="Ryu S."/>
            <person name="Kim W."/>
        </authorList>
    </citation>
    <scope>NUCLEOTIDE SEQUENCE [LARGE SCALE GENOMIC DNA]</scope>
    <source>
        <tissue evidence="1">Muscle</tissue>
    </source>
</reference>
<keyword evidence="2" id="KW-1185">Reference proteome</keyword>
<evidence type="ECO:0000313" key="2">
    <source>
        <dbReference type="Proteomes" id="UP000324222"/>
    </source>
</evidence>
<organism evidence="1 2">
    <name type="scientific">Portunus trituberculatus</name>
    <name type="common">Swimming crab</name>
    <name type="synonym">Neptunus trituberculatus</name>
    <dbReference type="NCBI Taxonomy" id="210409"/>
    <lineage>
        <taxon>Eukaryota</taxon>
        <taxon>Metazoa</taxon>
        <taxon>Ecdysozoa</taxon>
        <taxon>Arthropoda</taxon>
        <taxon>Crustacea</taxon>
        <taxon>Multicrustacea</taxon>
        <taxon>Malacostraca</taxon>
        <taxon>Eumalacostraca</taxon>
        <taxon>Eucarida</taxon>
        <taxon>Decapoda</taxon>
        <taxon>Pleocyemata</taxon>
        <taxon>Brachyura</taxon>
        <taxon>Eubrachyura</taxon>
        <taxon>Portunoidea</taxon>
        <taxon>Portunidae</taxon>
        <taxon>Portuninae</taxon>
        <taxon>Portunus</taxon>
    </lineage>
</organism>